<dbReference type="RefSeq" id="WP_377258334.1">
    <property type="nucleotide sequence ID" value="NZ_JBHMAA010000008.1"/>
</dbReference>
<dbReference type="PROSITE" id="PS51197">
    <property type="entry name" value="HTH_RRF2_2"/>
    <property type="match status" value="1"/>
</dbReference>
<dbReference type="PANTHER" id="PTHR33221:SF5">
    <property type="entry name" value="HTH-TYPE TRANSCRIPTIONAL REGULATOR ISCR"/>
    <property type="match status" value="1"/>
</dbReference>
<dbReference type="PANTHER" id="PTHR33221">
    <property type="entry name" value="WINGED HELIX-TURN-HELIX TRANSCRIPTIONAL REGULATOR, RRF2 FAMILY"/>
    <property type="match status" value="1"/>
</dbReference>
<evidence type="ECO:0000313" key="2">
    <source>
        <dbReference type="EMBL" id="MFB9948685.1"/>
    </source>
</evidence>
<gene>
    <name evidence="2" type="ORF">ACFFP0_07485</name>
</gene>
<keyword evidence="3" id="KW-1185">Reference proteome</keyword>
<name>A0ABV6AH96_9HYPH</name>
<dbReference type="InterPro" id="IPR036390">
    <property type="entry name" value="WH_DNA-bd_sf"/>
</dbReference>
<dbReference type="EMBL" id="JBHMAA010000008">
    <property type="protein sequence ID" value="MFB9948685.1"/>
    <property type="molecule type" value="Genomic_DNA"/>
</dbReference>
<evidence type="ECO:0000256" key="1">
    <source>
        <dbReference type="ARBA" id="ARBA00023125"/>
    </source>
</evidence>
<protein>
    <submittedName>
        <fullName evidence="2">RrF2 family transcriptional regulator</fullName>
    </submittedName>
</protein>
<dbReference type="Pfam" id="PF02082">
    <property type="entry name" value="Rrf2"/>
    <property type="match status" value="1"/>
</dbReference>
<keyword evidence="1" id="KW-0238">DNA-binding</keyword>
<comment type="caution">
    <text evidence="2">The sequence shown here is derived from an EMBL/GenBank/DDBJ whole genome shotgun (WGS) entry which is preliminary data.</text>
</comment>
<dbReference type="Gene3D" id="1.10.10.10">
    <property type="entry name" value="Winged helix-like DNA-binding domain superfamily/Winged helix DNA-binding domain"/>
    <property type="match status" value="1"/>
</dbReference>
<evidence type="ECO:0000313" key="3">
    <source>
        <dbReference type="Proteomes" id="UP001589692"/>
    </source>
</evidence>
<dbReference type="Proteomes" id="UP001589692">
    <property type="component" value="Unassembled WGS sequence"/>
</dbReference>
<dbReference type="InterPro" id="IPR000944">
    <property type="entry name" value="Tscrpt_reg_Rrf2"/>
</dbReference>
<reference evidence="2 3" key="1">
    <citation type="submission" date="2024-09" db="EMBL/GenBank/DDBJ databases">
        <authorList>
            <person name="Sun Q."/>
            <person name="Mori K."/>
        </authorList>
    </citation>
    <scope>NUCLEOTIDE SEQUENCE [LARGE SCALE GENOMIC DNA]</scope>
    <source>
        <strain evidence="2 3">TBRC 4938</strain>
    </source>
</reference>
<accession>A0ABV6AH96</accession>
<dbReference type="NCBIfam" id="TIGR00738">
    <property type="entry name" value="rrf2_super"/>
    <property type="match status" value="1"/>
</dbReference>
<dbReference type="SUPFAM" id="SSF46785">
    <property type="entry name" value="Winged helix' DNA-binding domain"/>
    <property type="match status" value="1"/>
</dbReference>
<proteinExistence type="predicted"/>
<sequence length="166" mass="18134">MRITAKTDYALRALIELSKSWPDPLGSEEIAAAQQIPHKYLEAILAELRRTGFVISQRGPGGGHSLRGSPSEISIADVIRAVNGPLTTIRGECPEDVEYEAAEALQLLWIALRVSIRSVLEEVSLADVATRNLPPAIAELTESPEAWITHWYQPGRPSAKRQEAGS</sequence>
<dbReference type="InterPro" id="IPR036388">
    <property type="entry name" value="WH-like_DNA-bd_sf"/>
</dbReference>
<organism evidence="2 3">
    <name type="scientific">Rhizobium puerariae</name>
    <dbReference type="NCBI Taxonomy" id="1585791"/>
    <lineage>
        <taxon>Bacteria</taxon>
        <taxon>Pseudomonadati</taxon>
        <taxon>Pseudomonadota</taxon>
        <taxon>Alphaproteobacteria</taxon>
        <taxon>Hyphomicrobiales</taxon>
        <taxon>Rhizobiaceae</taxon>
        <taxon>Rhizobium/Agrobacterium group</taxon>
        <taxon>Rhizobium</taxon>
    </lineage>
</organism>